<feature type="compositionally biased region" description="Low complexity" evidence="1">
    <location>
        <begin position="15"/>
        <end position="25"/>
    </location>
</feature>
<evidence type="ECO:0000313" key="2">
    <source>
        <dbReference type="EMBL" id="KAG0578245.1"/>
    </source>
</evidence>
<dbReference type="InterPro" id="IPR031974">
    <property type="entry name" value="PDCD7"/>
</dbReference>
<keyword evidence="3" id="KW-1185">Reference proteome</keyword>
<feature type="region of interest" description="Disordered" evidence="1">
    <location>
        <begin position="200"/>
        <end position="228"/>
    </location>
</feature>
<reference evidence="2" key="1">
    <citation type="submission" date="2020-06" db="EMBL/GenBank/DDBJ databases">
        <title>WGS assembly of Ceratodon purpureus strain R40.</title>
        <authorList>
            <person name="Carey S.B."/>
            <person name="Jenkins J."/>
            <person name="Shu S."/>
            <person name="Lovell J.T."/>
            <person name="Sreedasyam A."/>
            <person name="Maumus F."/>
            <person name="Tiley G.P."/>
            <person name="Fernandez-Pozo N."/>
            <person name="Barry K."/>
            <person name="Chen C."/>
            <person name="Wang M."/>
            <person name="Lipzen A."/>
            <person name="Daum C."/>
            <person name="Saski C.A."/>
            <person name="Payton A.C."/>
            <person name="Mcbreen J.C."/>
            <person name="Conrad R.E."/>
            <person name="Kollar L.M."/>
            <person name="Olsson S."/>
            <person name="Huttunen S."/>
            <person name="Landis J.B."/>
            <person name="Wickett N.J."/>
            <person name="Johnson M.G."/>
            <person name="Rensing S.A."/>
            <person name="Grimwood J."/>
            <person name="Schmutz J."/>
            <person name="Mcdaniel S.F."/>
        </authorList>
    </citation>
    <scope>NUCLEOTIDE SEQUENCE</scope>
    <source>
        <strain evidence="2">R40</strain>
    </source>
</reference>
<evidence type="ECO:0000256" key="1">
    <source>
        <dbReference type="SAM" id="MobiDB-lite"/>
    </source>
</evidence>
<feature type="compositionally biased region" description="Basic and acidic residues" evidence="1">
    <location>
        <begin position="474"/>
        <end position="483"/>
    </location>
</feature>
<sequence>MYSSGAPPLPPGRPPQTAQQQQQQVVPADFQVQQPLWRSGVLLRQHLRELVEHAALLKAVAAELEVFENAEPNRSSASTSVESASVFTAEVAVDDVKDVLRTEVLSIVPFQRTDDGSAIQNEHSVSSLANVSGSESVAPRTELLAAVQASGRVEAQTVEAALELQKRVTSLLAPLEGALGAPGGWEHAAAAARLRSKREKIQRNRKWRKRKRQRVADARRKEQEGFEEADRKVDEWRAREIAKSIARAKMEKMKVLAEQKAKEDRTRLAAELEMVLMVEKLQELRALRIQKLKKQGRFFPDEDDKFMERVRAAVEEEERQAAAAADTRATAAAIASAAEAAKGTGQVSAAFKADGDKPNEAQPEIPSEGASDVVVTNSADQNVVKAPINSSSAQSADEEKVTAVQEAYKLPAEFYYFYYGSQLDLGALIEVRRAWDAYLMPGGSRIPGHWIEPPPPADAVWASYLVRPPSKTETAAKGKAEPKAKKRRKNGSRN</sequence>
<evidence type="ECO:0000313" key="3">
    <source>
        <dbReference type="Proteomes" id="UP000822688"/>
    </source>
</evidence>
<dbReference type="PANTHER" id="PTHR48190">
    <property type="entry name" value="PROGRAMMED CELL DEATH PROTEIN 7"/>
    <property type="match status" value="1"/>
</dbReference>
<dbReference type="GO" id="GO:0005689">
    <property type="term" value="C:U12-type spliceosomal complex"/>
    <property type="evidence" value="ECO:0007669"/>
    <property type="project" value="TreeGrafter"/>
</dbReference>
<comment type="caution">
    <text evidence="2">The sequence shown here is derived from an EMBL/GenBank/DDBJ whole genome shotgun (WGS) entry which is preliminary data.</text>
</comment>
<dbReference type="Proteomes" id="UP000822688">
    <property type="component" value="Chromosome 4"/>
</dbReference>
<proteinExistence type="predicted"/>
<name>A0A8T0I5F9_CERPU</name>
<protein>
    <recommendedName>
        <fullName evidence="4">Programmed cell death protein 7</fullName>
    </recommendedName>
</protein>
<gene>
    <name evidence="2" type="ORF">KC19_4G008600</name>
</gene>
<dbReference type="InterPro" id="IPR052831">
    <property type="entry name" value="Apoptosis_promoter"/>
</dbReference>
<accession>A0A8T0I5F9</accession>
<feature type="region of interest" description="Disordered" evidence="1">
    <location>
        <begin position="349"/>
        <end position="371"/>
    </location>
</feature>
<dbReference type="Pfam" id="PF16021">
    <property type="entry name" value="PDCD7"/>
    <property type="match status" value="2"/>
</dbReference>
<feature type="region of interest" description="Disordered" evidence="1">
    <location>
        <begin position="1"/>
        <end position="25"/>
    </location>
</feature>
<evidence type="ECO:0008006" key="4">
    <source>
        <dbReference type="Google" id="ProtNLM"/>
    </source>
</evidence>
<feature type="compositionally biased region" description="Basic residues" evidence="1">
    <location>
        <begin position="484"/>
        <end position="494"/>
    </location>
</feature>
<dbReference type="PANTHER" id="PTHR48190:SF2">
    <property type="entry name" value="PROGRAMMED CELL DEATH PROTEIN 7"/>
    <property type="match status" value="1"/>
</dbReference>
<dbReference type="EMBL" id="CM026424">
    <property type="protein sequence ID" value="KAG0578245.1"/>
    <property type="molecule type" value="Genomic_DNA"/>
</dbReference>
<dbReference type="AlphaFoldDB" id="A0A8T0I5F9"/>
<organism evidence="2 3">
    <name type="scientific">Ceratodon purpureus</name>
    <name type="common">Fire moss</name>
    <name type="synonym">Dicranum purpureum</name>
    <dbReference type="NCBI Taxonomy" id="3225"/>
    <lineage>
        <taxon>Eukaryota</taxon>
        <taxon>Viridiplantae</taxon>
        <taxon>Streptophyta</taxon>
        <taxon>Embryophyta</taxon>
        <taxon>Bryophyta</taxon>
        <taxon>Bryophytina</taxon>
        <taxon>Bryopsida</taxon>
        <taxon>Dicranidae</taxon>
        <taxon>Pseudoditrichales</taxon>
        <taxon>Ditrichaceae</taxon>
        <taxon>Ceratodon</taxon>
    </lineage>
</organism>
<feature type="compositionally biased region" description="Basic and acidic residues" evidence="1">
    <location>
        <begin position="214"/>
        <end position="228"/>
    </location>
</feature>
<feature type="region of interest" description="Disordered" evidence="1">
    <location>
        <begin position="471"/>
        <end position="494"/>
    </location>
</feature>
<feature type="compositionally biased region" description="Basic residues" evidence="1">
    <location>
        <begin position="200"/>
        <end position="213"/>
    </location>
</feature>